<evidence type="ECO:0000313" key="4">
    <source>
        <dbReference type="EMBL" id="KJE93797.1"/>
    </source>
</evidence>
<accession>A0A0D2VS17</accession>
<dbReference type="GO" id="GO:0055088">
    <property type="term" value="P:lipid homeostasis"/>
    <property type="evidence" value="ECO:0007669"/>
    <property type="project" value="TreeGrafter"/>
</dbReference>
<evidence type="ECO:0000256" key="2">
    <source>
        <dbReference type="SAM" id="MobiDB-lite"/>
    </source>
</evidence>
<gene>
    <name evidence="4" type="ORF">CAOG_008791</name>
</gene>
<dbReference type="GO" id="GO:0006654">
    <property type="term" value="P:phosphatidic acid biosynthetic process"/>
    <property type="evidence" value="ECO:0007669"/>
    <property type="project" value="TreeGrafter"/>
</dbReference>
<feature type="region of interest" description="Disordered" evidence="2">
    <location>
        <begin position="492"/>
        <end position="515"/>
    </location>
</feature>
<dbReference type="PRINTS" id="PR00111">
    <property type="entry name" value="ABHYDROLASE"/>
</dbReference>
<dbReference type="eggNOG" id="KOG4409">
    <property type="taxonomic scope" value="Eukaryota"/>
</dbReference>
<dbReference type="GO" id="GO:0052689">
    <property type="term" value="F:carboxylic ester hydrolase activity"/>
    <property type="evidence" value="ECO:0007669"/>
    <property type="project" value="TreeGrafter"/>
</dbReference>
<comment type="similarity">
    <text evidence="1">Belongs to the peptidase S33 family. ABHD4/ABHD5 subfamily.</text>
</comment>
<keyword evidence="5" id="KW-1185">Reference proteome</keyword>
<dbReference type="InParanoid" id="A0A0D2VS17"/>
<dbReference type="STRING" id="595528.A0A0D2VS17"/>
<evidence type="ECO:0000259" key="3">
    <source>
        <dbReference type="Pfam" id="PF00561"/>
    </source>
</evidence>
<dbReference type="Gene3D" id="3.40.50.1820">
    <property type="entry name" value="alpha/beta hydrolase"/>
    <property type="match status" value="1"/>
</dbReference>
<evidence type="ECO:0000313" key="5">
    <source>
        <dbReference type="Proteomes" id="UP000008743"/>
    </source>
</evidence>
<dbReference type="OrthoDB" id="7457040at2759"/>
<dbReference type="InterPro" id="IPR029058">
    <property type="entry name" value="AB_hydrolase_fold"/>
</dbReference>
<dbReference type="GO" id="GO:0042171">
    <property type="term" value="F:lysophosphatidic acid acyltransferase activity"/>
    <property type="evidence" value="ECO:0007669"/>
    <property type="project" value="TreeGrafter"/>
</dbReference>
<dbReference type="GO" id="GO:0005739">
    <property type="term" value="C:mitochondrion"/>
    <property type="evidence" value="ECO:0007669"/>
    <property type="project" value="TreeGrafter"/>
</dbReference>
<dbReference type="EMBL" id="KE346366">
    <property type="protein sequence ID" value="KJE93797.1"/>
    <property type="molecule type" value="Genomic_DNA"/>
</dbReference>
<proteinExistence type="inferred from homology"/>
<reference evidence="5" key="1">
    <citation type="submission" date="2011-02" db="EMBL/GenBank/DDBJ databases">
        <title>The Genome Sequence of Capsaspora owczarzaki ATCC 30864.</title>
        <authorList>
            <person name="Russ C."/>
            <person name="Cuomo C."/>
            <person name="Burger G."/>
            <person name="Gray M.W."/>
            <person name="Holland P.W.H."/>
            <person name="King N."/>
            <person name="Lang F.B.F."/>
            <person name="Roger A.J."/>
            <person name="Ruiz-Trillo I."/>
            <person name="Young S.K."/>
            <person name="Zeng Q."/>
            <person name="Gargeya S."/>
            <person name="Alvarado L."/>
            <person name="Berlin A."/>
            <person name="Chapman S.B."/>
            <person name="Chen Z."/>
            <person name="Freedman E."/>
            <person name="Gellesch M."/>
            <person name="Goldberg J."/>
            <person name="Griggs A."/>
            <person name="Gujja S."/>
            <person name="Heilman E."/>
            <person name="Heiman D."/>
            <person name="Howarth C."/>
            <person name="Mehta T."/>
            <person name="Neiman D."/>
            <person name="Pearson M."/>
            <person name="Roberts A."/>
            <person name="Saif S."/>
            <person name="Shea T."/>
            <person name="Shenoy N."/>
            <person name="Sisk P."/>
            <person name="Stolte C."/>
            <person name="Sykes S."/>
            <person name="White J."/>
            <person name="Yandava C."/>
            <person name="Haas B."/>
            <person name="Nusbaum C."/>
            <person name="Birren B."/>
        </authorList>
    </citation>
    <scope>NUCLEOTIDE SEQUENCE</scope>
    <source>
        <strain evidence="5">ATCC 30864</strain>
    </source>
</reference>
<dbReference type="PhylomeDB" id="A0A0D2VS17"/>
<dbReference type="SUPFAM" id="SSF53474">
    <property type="entry name" value="alpha/beta-Hydrolases"/>
    <property type="match status" value="1"/>
</dbReference>
<feature type="domain" description="AB hydrolase-1" evidence="3">
    <location>
        <begin position="201"/>
        <end position="429"/>
    </location>
</feature>
<organism evidence="4 5">
    <name type="scientific">Capsaspora owczarzaki (strain ATCC 30864)</name>
    <dbReference type="NCBI Taxonomy" id="595528"/>
    <lineage>
        <taxon>Eukaryota</taxon>
        <taxon>Filasterea</taxon>
        <taxon>Capsaspora</taxon>
    </lineage>
</organism>
<dbReference type="PANTHER" id="PTHR42886:SF29">
    <property type="entry name" value="PUMMELIG, ISOFORM A"/>
    <property type="match status" value="1"/>
</dbReference>
<sequence length="515" mass="55917">MVFFEPTPFAFAPPLYKHHTSSYDDTRLIQVYSKSCSRRQLLCASTAKANRFARAARSLLLFKSDDGNDGRFFLRAAPPTTVTAAAAAACQLTATVTASASASAAAMGQSLSQIYWPTSSAAMAKAEQELLAKVHAQTPFQVRDIDIDATSASTAAGTQAAAKSCSKSKPLRTIHTLSFNAETSQREANHKWTLHNSRKRVVVLTHGFGAGVGVFYRNLPALASTPGLTIHAIDWLGMGGSSRPPFLAKNADEAENFFVESLELWRQRMGIESFVLCGHSLGGFLSATYALKYPHRVTKLVLISPVGVPKRPEVPAFESRLRASRPMLAAIIERMWSSNVTPQSLVRAAGHFGPALVRFAVGRRFDLPPDERLLLQNYLYHISAATGSGELAFNTILSFGAWARKPLLDRLPGLVMPTTFMYGLYDWMDYRPAAEAQRHMSVKTNIITIGGGGHQMYIEDPVEFNAQLINECLSSPLEPAVSVPPVVSSAASSTVPESDLHGHPTFQPQPIAVVS</sequence>
<protein>
    <recommendedName>
        <fullName evidence="3">AB hydrolase-1 domain-containing protein</fullName>
    </recommendedName>
</protein>
<dbReference type="PANTHER" id="PTHR42886">
    <property type="entry name" value="RE40534P-RELATED"/>
    <property type="match status" value="1"/>
</dbReference>
<dbReference type="Proteomes" id="UP000008743">
    <property type="component" value="Unassembled WGS sequence"/>
</dbReference>
<dbReference type="Pfam" id="PF00561">
    <property type="entry name" value="Abhydrolase_1"/>
    <property type="match status" value="1"/>
</dbReference>
<dbReference type="FunCoup" id="A0A0D2VS17">
    <property type="interactions" value="138"/>
</dbReference>
<name>A0A0D2VS17_CAPO3</name>
<dbReference type="InterPro" id="IPR000073">
    <property type="entry name" value="AB_hydrolase_1"/>
</dbReference>
<evidence type="ECO:0000256" key="1">
    <source>
        <dbReference type="ARBA" id="ARBA00038097"/>
    </source>
</evidence>
<dbReference type="AlphaFoldDB" id="A0A0D2VS17"/>